<evidence type="ECO:0000313" key="4">
    <source>
        <dbReference type="EMBL" id="EFX65625.1"/>
    </source>
</evidence>
<organism evidence="4 5">
    <name type="scientific">Daphnia pulex</name>
    <name type="common">Water flea</name>
    <dbReference type="NCBI Taxonomy" id="6669"/>
    <lineage>
        <taxon>Eukaryota</taxon>
        <taxon>Metazoa</taxon>
        <taxon>Ecdysozoa</taxon>
        <taxon>Arthropoda</taxon>
        <taxon>Crustacea</taxon>
        <taxon>Branchiopoda</taxon>
        <taxon>Diplostraca</taxon>
        <taxon>Cladocera</taxon>
        <taxon>Anomopoda</taxon>
        <taxon>Daphniidae</taxon>
        <taxon>Daphnia</taxon>
    </lineage>
</organism>
<name>E9HRJ6_DAPPU</name>
<dbReference type="GO" id="GO:0008168">
    <property type="term" value="F:methyltransferase activity"/>
    <property type="evidence" value="ECO:0007669"/>
    <property type="project" value="UniProtKB-KW"/>
</dbReference>
<dbReference type="InterPro" id="IPR051052">
    <property type="entry name" value="Diverse_substrate_MTase"/>
</dbReference>
<evidence type="ECO:0000256" key="3">
    <source>
        <dbReference type="SAM" id="SignalP"/>
    </source>
</evidence>
<protein>
    <submittedName>
        <fullName evidence="4">Uncharacterized protein</fullName>
    </submittedName>
</protein>
<gene>
    <name evidence="4" type="ORF">DAPPUDRAFT_264417</name>
</gene>
<dbReference type="HOGENOM" id="CLU_1994878_0_0_1"/>
<evidence type="ECO:0000256" key="1">
    <source>
        <dbReference type="ARBA" id="ARBA00022603"/>
    </source>
</evidence>
<dbReference type="InParanoid" id="E9HRJ6"/>
<dbReference type="GO" id="GO:0032259">
    <property type="term" value="P:methylation"/>
    <property type="evidence" value="ECO:0007669"/>
    <property type="project" value="UniProtKB-KW"/>
</dbReference>
<dbReference type="OrthoDB" id="506498at2759"/>
<dbReference type="PhylomeDB" id="E9HRJ6"/>
<feature type="signal peptide" evidence="3">
    <location>
        <begin position="1"/>
        <end position="19"/>
    </location>
</feature>
<accession>E9HRJ6</accession>
<dbReference type="AlphaFoldDB" id="E9HRJ6"/>
<proteinExistence type="predicted"/>
<keyword evidence="5" id="KW-1185">Reference proteome</keyword>
<dbReference type="PANTHER" id="PTHR44942:SF4">
    <property type="entry name" value="METHYLTRANSFERASE TYPE 11 DOMAIN-CONTAINING PROTEIN"/>
    <property type="match status" value="1"/>
</dbReference>
<dbReference type="Gene3D" id="3.40.50.150">
    <property type="entry name" value="Vaccinia Virus protein VP39"/>
    <property type="match status" value="1"/>
</dbReference>
<keyword evidence="3" id="KW-0732">Signal</keyword>
<dbReference type="EMBL" id="GL732737">
    <property type="protein sequence ID" value="EFX65625.1"/>
    <property type="molecule type" value="Genomic_DNA"/>
</dbReference>
<dbReference type="PANTHER" id="PTHR44942">
    <property type="entry name" value="METHYLTRANSF_11 DOMAIN-CONTAINING PROTEIN"/>
    <property type="match status" value="1"/>
</dbReference>
<evidence type="ECO:0000256" key="2">
    <source>
        <dbReference type="ARBA" id="ARBA00022679"/>
    </source>
</evidence>
<feature type="chain" id="PRO_5003241951" evidence="3">
    <location>
        <begin position="20"/>
        <end position="125"/>
    </location>
</feature>
<dbReference type="Proteomes" id="UP000000305">
    <property type="component" value="Unassembled WGS sequence"/>
</dbReference>
<dbReference type="InterPro" id="IPR029063">
    <property type="entry name" value="SAM-dependent_MTases_sf"/>
</dbReference>
<dbReference type="KEGG" id="dpx:DAPPUDRAFT_264417"/>
<reference evidence="4 5" key="1">
    <citation type="journal article" date="2011" name="Science">
        <title>The ecoresponsive genome of Daphnia pulex.</title>
        <authorList>
            <person name="Colbourne J.K."/>
            <person name="Pfrender M.E."/>
            <person name="Gilbert D."/>
            <person name="Thomas W.K."/>
            <person name="Tucker A."/>
            <person name="Oakley T.H."/>
            <person name="Tokishita S."/>
            <person name="Aerts A."/>
            <person name="Arnold G.J."/>
            <person name="Basu M.K."/>
            <person name="Bauer D.J."/>
            <person name="Caceres C.E."/>
            <person name="Carmel L."/>
            <person name="Casola C."/>
            <person name="Choi J.H."/>
            <person name="Detter J.C."/>
            <person name="Dong Q."/>
            <person name="Dusheyko S."/>
            <person name="Eads B.D."/>
            <person name="Frohlich T."/>
            <person name="Geiler-Samerotte K.A."/>
            <person name="Gerlach D."/>
            <person name="Hatcher P."/>
            <person name="Jogdeo S."/>
            <person name="Krijgsveld J."/>
            <person name="Kriventseva E.V."/>
            <person name="Kultz D."/>
            <person name="Laforsch C."/>
            <person name="Lindquist E."/>
            <person name="Lopez J."/>
            <person name="Manak J.R."/>
            <person name="Muller J."/>
            <person name="Pangilinan J."/>
            <person name="Patwardhan R.P."/>
            <person name="Pitluck S."/>
            <person name="Pritham E.J."/>
            <person name="Rechtsteiner A."/>
            <person name="Rho M."/>
            <person name="Rogozin I.B."/>
            <person name="Sakarya O."/>
            <person name="Salamov A."/>
            <person name="Schaack S."/>
            <person name="Shapiro H."/>
            <person name="Shiga Y."/>
            <person name="Skalitzky C."/>
            <person name="Smith Z."/>
            <person name="Souvorov A."/>
            <person name="Sung W."/>
            <person name="Tang Z."/>
            <person name="Tsuchiya D."/>
            <person name="Tu H."/>
            <person name="Vos H."/>
            <person name="Wang M."/>
            <person name="Wolf Y.I."/>
            <person name="Yamagata H."/>
            <person name="Yamada T."/>
            <person name="Ye Y."/>
            <person name="Shaw J.R."/>
            <person name="Andrews J."/>
            <person name="Crease T.J."/>
            <person name="Tang H."/>
            <person name="Lucas S.M."/>
            <person name="Robertson H.M."/>
            <person name="Bork P."/>
            <person name="Koonin E.V."/>
            <person name="Zdobnov E.M."/>
            <person name="Grigoriev I.V."/>
            <person name="Lynch M."/>
            <person name="Boore J.L."/>
        </authorList>
    </citation>
    <scope>NUCLEOTIDE SEQUENCE [LARGE SCALE GENOMIC DNA]</scope>
</reference>
<keyword evidence="1" id="KW-0489">Methyltransferase</keyword>
<sequence>MTRLKCQVVVACMAAAAHCLGPYWGSGVRHLENEYGDFTIPYAETVDEVWTDDETYSLAKVVSDLESWSGFQNLCRDKGETAGREVLQEFISKCLKSLGTTDEPDRVEFKLKRKYFILMERKRKA</sequence>
<evidence type="ECO:0000313" key="5">
    <source>
        <dbReference type="Proteomes" id="UP000000305"/>
    </source>
</evidence>
<keyword evidence="2" id="KW-0808">Transferase</keyword>